<feature type="domain" description="Methyltransferase" evidence="1">
    <location>
        <begin position="39"/>
        <end position="156"/>
    </location>
</feature>
<dbReference type="InterPro" id="IPR050508">
    <property type="entry name" value="Methyltransf_Superfamily"/>
</dbReference>
<dbReference type="EMBL" id="CP002959">
    <property type="protein sequence ID" value="AFM14012.1"/>
    <property type="molecule type" value="Genomic_DNA"/>
</dbReference>
<dbReference type="GO" id="GO:0008168">
    <property type="term" value="F:methyltransferase activity"/>
    <property type="evidence" value="ECO:0007669"/>
    <property type="project" value="UniProtKB-KW"/>
</dbReference>
<dbReference type="GO" id="GO:0032259">
    <property type="term" value="P:methylation"/>
    <property type="evidence" value="ECO:0007669"/>
    <property type="project" value="UniProtKB-KW"/>
</dbReference>
<evidence type="ECO:0000313" key="3">
    <source>
        <dbReference type="Proteomes" id="UP000006048"/>
    </source>
</evidence>
<keyword evidence="2" id="KW-0489">Methyltransferase</keyword>
<keyword evidence="2" id="KW-0808">Transferase</keyword>
<dbReference type="SUPFAM" id="SSF53335">
    <property type="entry name" value="S-adenosyl-L-methionine-dependent methyltransferases"/>
    <property type="match status" value="1"/>
</dbReference>
<evidence type="ECO:0000313" key="2">
    <source>
        <dbReference type="EMBL" id="AFM14012.1"/>
    </source>
</evidence>
<dbReference type="HOGENOM" id="CLU_1137616_0_0_12"/>
<keyword evidence="3" id="KW-1185">Reference proteome</keyword>
<dbReference type="OrthoDB" id="9772751at2"/>
<dbReference type="RefSeq" id="WP_014804508.1">
    <property type="nucleotide sequence ID" value="NC_018020.1"/>
</dbReference>
<dbReference type="PANTHER" id="PTHR42912">
    <property type="entry name" value="METHYLTRANSFERASE"/>
    <property type="match status" value="1"/>
</dbReference>
<name>I4B9Q5_TURPD</name>
<dbReference type="PANTHER" id="PTHR42912:SF93">
    <property type="entry name" value="N6-ADENOSINE-METHYLTRANSFERASE TMT1A"/>
    <property type="match status" value="1"/>
</dbReference>
<dbReference type="KEGG" id="tpx:Turpa_3374"/>
<organism evidence="2 3">
    <name type="scientific">Turneriella parva (strain ATCC BAA-1111 / DSM 21527 / NCTC 11395 / H)</name>
    <name type="common">Leptospira parva</name>
    <dbReference type="NCBI Taxonomy" id="869212"/>
    <lineage>
        <taxon>Bacteria</taxon>
        <taxon>Pseudomonadati</taxon>
        <taxon>Spirochaetota</taxon>
        <taxon>Spirochaetia</taxon>
        <taxon>Leptospirales</taxon>
        <taxon>Leptospiraceae</taxon>
        <taxon>Turneriella</taxon>
    </lineage>
</organism>
<dbReference type="STRING" id="869212.Turpa_3374"/>
<dbReference type="InterPro" id="IPR025714">
    <property type="entry name" value="Methyltranfer_dom"/>
</dbReference>
<dbReference type="Pfam" id="PF13847">
    <property type="entry name" value="Methyltransf_31"/>
    <property type="match status" value="1"/>
</dbReference>
<evidence type="ECO:0000259" key="1">
    <source>
        <dbReference type="Pfam" id="PF13847"/>
    </source>
</evidence>
<dbReference type="CDD" id="cd02440">
    <property type="entry name" value="AdoMet_MTases"/>
    <property type="match status" value="1"/>
</dbReference>
<reference evidence="2 3" key="1">
    <citation type="submission" date="2012-06" db="EMBL/GenBank/DDBJ databases">
        <title>The complete chromosome of genome of Turneriella parva DSM 21527.</title>
        <authorList>
            <consortium name="US DOE Joint Genome Institute (JGI-PGF)"/>
            <person name="Lucas S."/>
            <person name="Han J."/>
            <person name="Lapidus A."/>
            <person name="Bruce D."/>
            <person name="Goodwin L."/>
            <person name="Pitluck S."/>
            <person name="Peters L."/>
            <person name="Kyrpides N."/>
            <person name="Mavromatis K."/>
            <person name="Ivanova N."/>
            <person name="Mikhailova N."/>
            <person name="Chertkov O."/>
            <person name="Detter J.C."/>
            <person name="Tapia R."/>
            <person name="Han C."/>
            <person name="Land M."/>
            <person name="Hauser L."/>
            <person name="Markowitz V."/>
            <person name="Cheng J.-F."/>
            <person name="Hugenholtz P."/>
            <person name="Woyke T."/>
            <person name="Wu D."/>
            <person name="Gronow S."/>
            <person name="Wellnitz S."/>
            <person name="Brambilla E."/>
            <person name="Klenk H.-P."/>
            <person name="Eisen J.A."/>
        </authorList>
    </citation>
    <scope>NUCLEOTIDE SEQUENCE [LARGE SCALE GENOMIC DNA]</scope>
    <source>
        <strain evidence="3">ATCC BAA-1111 / DSM 21527 / NCTC 11395 / H</strain>
    </source>
</reference>
<proteinExistence type="predicted"/>
<dbReference type="Gene3D" id="3.40.50.150">
    <property type="entry name" value="Vaccinia Virus protein VP39"/>
    <property type="match status" value="1"/>
</dbReference>
<sequence length="244" mass="27816">MQTDYFNLLAKFNHAYLHPGGLAATETLLSWVNWQASPKILEVACGVGRTSLMAAKRGAAAVIGIDESAGMIASAKENLKRQNIQNVNFTVLQAEANAQPDKDYDVVICEGATAFFSNRKKGISEIKRVLKPGGIFLTTEFYYKERPPEALIQKMSDLMGKKFEPYSLDDWLALYGETGFTIGEIISTPRNKPWSRFFREWRENMHFFLFSKWHPDRPKLNEYFSAFRENAKYLAACSYKLIRS</sequence>
<dbReference type="InterPro" id="IPR029063">
    <property type="entry name" value="SAM-dependent_MTases_sf"/>
</dbReference>
<protein>
    <submittedName>
        <fullName evidence="2">Methyltransferase type 11</fullName>
    </submittedName>
</protein>
<dbReference type="AlphaFoldDB" id="I4B9Q5"/>
<gene>
    <name evidence="2" type="ordered locus">Turpa_3374</name>
</gene>
<dbReference type="Proteomes" id="UP000006048">
    <property type="component" value="Chromosome"/>
</dbReference>
<accession>I4B9Q5</accession>